<feature type="region of interest" description="Disordered" evidence="1">
    <location>
        <begin position="103"/>
        <end position="140"/>
    </location>
</feature>
<keyword evidence="3" id="KW-1185">Reference proteome</keyword>
<gene>
    <name evidence="2" type="ORF">BGZ65_004412</name>
</gene>
<protein>
    <submittedName>
        <fullName evidence="2">Uncharacterized protein</fullName>
    </submittedName>
</protein>
<accession>A0A9P6MHK1</accession>
<sequence length="168" mass="19370">LQCVRYKWLPTEVLPPRITSTAGGVDFYLTNIRRVVKTLSKLWRCKPEEIKILSLDLGQTYVAPHNRDDEEPSTAPVPLTFYNLAVKQKAIYQPTFKHRRWLEGEKSKDSRDGMRSVKDIESELPPLRGEGASSSTYPDKHGAVKEQLNEFYNHNNRHKEAHVRLNKG</sequence>
<dbReference type="OrthoDB" id="2433906at2759"/>
<evidence type="ECO:0000313" key="2">
    <source>
        <dbReference type="EMBL" id="KAG0000392.1"/>
    </source>
</evidence>
<evidence type="ECO:0000256" key="1">
    <source>
        <dbReference type="SAM" id="MobiDB-lite"/>
    </source>
</evidence>
<evidence type="ECO:0000313" key="3">
    <source>
        <dbReference type="Proteomes" id="UP000749646"/>
    </source>
</evidence>
<comment type="caution">
    <text evidence="2">The sequence shown here is derived from an EMBL/GenBank/DDBJ whole genome shotgun (WGS) entry which is preliminary data.</text>
</comment>
<dbReference type="EMBL" id="JAAAHW010000635">
    <property type="protein sequence ID" value="KAG0000392.1"/>
    <property type="molecule type" value="Genomic_DNA"/>
</dbReference>
<feature type="non-terminal residue" evidence="2">
    <location>
        <position position="168"/>
    </location>
</feature>
<organism evidence="2 3">
    <name type="scientific">Modicella reniformis</name>
    <dbReference type="NCBI Taxonomy" id="1440133"/>
    <lineage>
        <taxon>Eukaryota</taxon>
        <taxon>Fungi</taxon>
        <taxon>Fungi incertae sedis</taxon>
        <taxon>Mucoromycota</taxon>
        <taxon>Mortierellomycotina</taxon>
        <taxon>Mortierellomycetes</taxon>
        <taxon>Mortierellales</taxon>
        <taxon>Mortierellaceae</taxon>
        <taxon>Modicella</taxon>
    </lineage>
</organism>
<dbReference type="Proteomes" id="UP000749646">
    <property type="component" value="Unassembled WGS sequence"/>
</dbReference>
<dbReference type="AlphaFoldDB" id="A0A9P6MHK1"/>
<name>A0A9P6MHK1_9FUNG</name>
<feature type="compositionally biased region" description="Basic and acidic residues" evidence="1">
    <location>
        <begin position="103"/>
        <end position="121"/>
    </location>
</feature>
<proteinExistence type="predicted"/>
<reference evidence="2" key="1">
    <citation type="journal article" date="2020" name="Fungal Divers.">
        <title>Resolving the Mortierellaceae phylogeny through synthesis of multi-gene phylogenetics and phylogenomics.</title>
        <authorList>
            <person name="Vandepol N."/>
            <person name="Liber J."/>
            <person name="Desiro A."/>
            <person name="Na H."/>
            <person name="Kennedy M."/>
            <person name="Barry K."/>
            <person name="Grigoriev I.V."/>
            <person name="Miller A.N."/>
            <person name="O'Donnell K."/>
            <person name="Stajich J.E."/>
            <person name="Bonito G."/>
        </authorList>
    </citation>
    <scope>NUCLEOTIDE SEQUENCE</scope>
    <source>
        <strain evidence="2">MES-2147</strain>
    </source>
</reference>